<sequence>MPWRKRSVVMERGFQEAQLPPCQPCWGVGWGGGCAHSRSDQSQEECCPVDMCHSGQCMDGPASLTHVHPPQHACTHVLHERKRESARACLLLSLKCCVSSDTWSEARP</sequence>
<name>A0A9D3X308_9SAUR</name>
<evidence type="ECO:0000313" key="2">
    <source>
        <dbReference type="Proteomes" id="UP000827986"/>
    </source>
</evidence>
<reference evidence="1" key="1">
    <citation type="submission" date="2021-09" db="EMBL/GenBank/DDBJ databases">
        <title>The genome of Mauremys mutica provides insights into the evolution of semi-aquatic lifestyle.</title>
        <authorList>
            <person name="Gong S."/>
            <person name="Gao Y."/>
        </authorList>
    </citation>
    <scope>NUCLEOTIDE SEQUENCE</scope>
    <source>
        <strain evidence="1">MM-2020</strain>
        <tissue evidence="1">Muscle</tissue>
    </source>
</reference>
<accession>A0A9D3X308</accession>
<dbReference type="EMBL" id="JAHDVG010000483">
    <property type="protein sequence ID" value="KAH1171998.1"/>
    <property type="molecule type" value="Genomic_DNA"/>
</dbReference>
<dbReference type="AlphaFoldDB" id="A0A9D3X308"/>
<keyword evidence="2" id="KW-1185">Reference proteome</keyword>
<comment type="caution">
    <text evidence="1">The sequence shown here is derived from an EMBL/GenBank/DDBJ whole genome shotgun (WGS) entry which is preliminary data.</text>
</comment>
<dbReference type="PROSITE" id="PS51257">
    <property type="entry name" value="PROKAR_LIPOPROTEIN"/>
    <property type="match status" value="1"/>
</dbReference>
<organism evidence="1 2">
    <name type="scientific">Mauremys mutica</name>
    <name type="common">yellowpond turtle</name>
    <dbReference type="NCBI Taxonomy" id="74926"/>
    <lineage>
        <taxon>Eukaryota</taxon>
        <taxon>Metazoa</taxon>
        <taxon>Chordata</taxon>
        <taxon>Craniata</taxon>
        <taxon>Vertebrata</taxon>
        <taxon>Euteleostomi</taxon>
        <taxon>Archelosauria</taxon>
        <taxon>Testudinata</taxon>
        <taxon>Testudines</taxon>
        <taxon>Cryptodira</taxon>
        <taxon>Durocryptodira</taxon>
        <taxon>Testudinoidea</taxon>
        <taxon>Geoemydidae</taxon>
        <taxon>Geoemydinae</taxon>
        <taxon>Mauremys</taxon>
    </lineage>
</organism>
<proteinExistence type="predicted"/>
<dbReference type="Proteomes" id="UP000827986">
    <property type="component" value="Unassembled WGS sequence"/>
</dbReference>
<evidence type="ECO:0000313" key="1">
    <source>
        <dbReference type="EMBL" id="KAH1171998.1"/>
    </source>
</evidence>
<protein>
    <submittedName>
        <fullName evidence="1">Uncharacterized protein</fullName>
    </submittedName>
</protein>
<gene>
    <name evidence="1" type="ORF">KIL84_007616</name>
</gene>